<dbReference type="AlphaFoldDB" id="A0A2M8GM49"/>
<protein>
    <submittedName>
        <fullName evidence="2">Uncharacterized protein</fullName>
    </submittedName>
</protein>
<keyword evidence="1" id="KW-0175">Coiled coil</keyword>
<evidence type="ECO:0000313" key="3">
    <source>
        <dbReference type="Proteomes" id="UP000229370"/>
    </source>
</evidence>
<proteinExistence type="predicted"/>
<feature type="coiled-coil region" evidence="1">
    <location>
        <begin position="27"/>
        <end position="61"/>
    </location>
</feature>
<dbReference type="Proteomes" id="UP000229370">
    <property type="component" value="Unassembled WGS sequence"/>
</dbReference>
<evidence type="ECO:0000256" key="1">
    <source>
        <dbReference type="SAM" id="Coils"/>
    </source>
</evidence>
<sequence length="91" mass="10420">MKLTIKGLMIFLFLLLVLTNTYIFMVGIKSSNELSKMETELEKLKQDNIELETRLSHVNSLEYAASVAASLNFQEKTVPTYLDSLEYALNR</sequence>
<gene>
    <name evidence="2" type="ORF">CO007_03665</name>
</gene>
<dbReference type="EMBL" id="PFQK01000058">
    <property type="protein sequence ID" value="PJC81636.1"/>
    <property type="molecule type" value="Genomic_DNA"/>
</dbReference>
<organism evidence="2 3">
    <name type="scientific">Candidatus Roizmanbacteria bacterium CG_4_8_14_3_um_filter_36_10</name>
    <dbReference type="NCBI Taxonomy" id="1974834"/>
    <lineage>
        <taxon>Bacteria</taxon>
        <taxon>Candidatus Roizmaniibacteriota</taxon>
    </lineage>
</organism>
<name>A0A2M8GM49_9BACT</name>
<accession>A0A2M8GM49</accession>
<comment type="caution">
    <text evidence="2">The sequence shown here is derived from an EMBL/GenBank/DDBJ whole genome shotgun (WGS) entry which is preliminary data.</text>
</comment>
<reference evidence="3" key="1">
    <citation type="submission" date="2017-09" db="EMBL/GenBank/DDBJ databases">
        <title>Depth-based differentiation of microbial function through sediment-hosted aquifers and enrichment of novel symbionts in the deep terrestrial subsurface.</title>
        <authorList>
            <person name="Probst A.J."/>
            <person name="Ladd B."/>
            <person name="Jarett J.K."/>
            <person name="Geller-Mcgrath D.E."/>
            <person name="Sieber C.M.K."/>
            <person name="Emerson J.B."/>
            <person name="Anantharaman K."/>
            <person name="Thomas B.C."/>
            <person name="Malmstrom R."/>
            <person name="Stieglmeier M."/>
            <person name="Klingl A."/>
            <person name="Woyke T."/>
            <person name="Ryan C.M."/>
            <person name="Banfield J.F."/>
        </authorList>
    </citation>
    <scope>NUCLEOTIDE SEQUENCE [LARGE SCALE GENOMIC DNA]</scope>
</reference>
<evidence type="ECO:0000313" key="2">
    <source>
        <dbReference type="EMBL" id="PJC81636.1"/>
    </source>
</evidence>